<name>A0A4Q7MQC5_9BURK</name>
<evidence type="ECO:0000256" key="3">
    <source>
        <dbReference type="ARBA" id="ARBA00022519"/>
    </source>
</evidence>
<dbReference type="PANTHER" id="PTHR30213:SF0">
    <property type="entry name" value="UPF0761 MEMBRANE PROTEIN YIHY"/>
    <property type="match status" value="1"/>
</dbReference>
<evidence type="ECO:0000256" key="6">
    <source>
        <dbReference type="ARBA" id="ARBA00023136"/>
    </source>
</evidence>
<evidence type="ECO:0000256" key="1">
    <source>
        <dbReference type="ARBA" id="ARBA00004651"/>
    </source>
</evidence>
<dbReference type="InterPro" id="IPR023679">
    <property type="entry name" value="UPF0761_bac"/>
</dbReference>
<sequence>MSATDQPIVSPQSPSPGPLGRVGRVLSFAVDRIAGERLTQVASSLTFTTVLAIVPLLAVVLSLFTAFPLFSDFRQALEDYLASNLMPAEVSADIMEYLNQFAQQASRLTAIGSMALIVTSVMLIMTIDSALNDIWHVSRQRPLHQRILVYWAVISLGPLVMGASLWATSILARTSMGLAGDLSPLVNIGLSVLPVLLTGLAFTALFVVVPNRTVSWRDAAIGGFATAIVLETMKAGFAYYISQFPSYTVIYGAFAAVPVFLLWIYLSWLTVVAGAVLTASLPGIRLYGLTTDTRPAGAAYLDTITVLQALYADWSQQGQGISQRESCATLAMHPEDLDIALAALQDLGLAAPARIRGKERWVLSSDPRRTTIGPLIDRLLLTRTTALAQQDGAQLIQATANALGQYGPEATLDELLSGDLADTLAAGLRHDQDAPPISAFLSRPSINSEESHHAKSQ</sequence>
<feature type="transmembrane region" description="Helical" evidence="7">
    <location>
        <begin position="148"/>
        <end position="168"/>
    </location>
</feature>
<protein>
    <recommendedName>
        <fullName evidence="7">UPF0761 membrane protein EV679_1357</fullName>
    </recommendedName>
</protein>
<feature type="transmembrane region" description="Helical" evidence="7">
    <location>
        <begin position="45"/>
        <end position="70"/>
    </location>
</feature>
<evidence type="ECO:0000256" key="2">
    <source>
        <dbReference type="ARBA" id="ARBA00022475"/>
    </source>
</evidence>
<keyword evidence="2 7" id="KW-1003">Cell membrane</keyword>
<evidence type="ECO:0000313" key="9">
    <source>
        <dbReference type="EMBL" id="RZS69971.1"/>
    </source>
</evidence>
<dbReference type="Proteomes" id="UP000292039">
    <property type="component" value="Unassembled WGS sequence"/>
</dbReference>
<feature type="region of interest" description="Disordered" evidence="8">
    <location>
        <begin position="435"/>
        <end position="457"/>
    </location>
</feature>
<reference evidence="9 10" key="1">
    <citation type="submission" date="2019-02" db="EMBL/GenBank/DDBJ databases">
        <title>Genomic Encyclopedia of Type Strains, Phase IV (KMG-IV): sequencing the most valuable type-strain genomes for metagenomic binning, comparative biology and taxonomic classification.</title>
        <authorList>
            <person name="Goeker M."/>
        </authorList>
    </citation>
    <scope>NUCLEOTIDE SEQUENCE [LARGE SCALE GENOMIC DNA]</scope>
    <source>
        <strain evidence="9 10">DSM 16618</strain>
    </source>
</reference>
<accession>A0A4Q7MQC5</accession>
<dbReference type="RefSeq" id="WP_068369004.1">
    <property type="nucleotide sequence ID" value="NZ_CBCSEB010000012.1"/>
</dbReference>
<proteinExistence type="inferred from homology"/>
<feature type="transmembrane region" description="Helical" evidence="7">
    <location>
        <begin position="248"/>
        <end position="277"/>
    </location>
</feature>
<keyword evidence="4 7" id="KW-0812">Transmembrane</keyword>
<evidence type="ECO:0000256" key="7">
    <source>
        <dbReference type="HAMAP-Rule" id="MF_00672"/>
    </source>
</evidence>
<feature type="transmembrane region" description="Helical" evidence="7">
    <location>
        <begin position="221"/>
        <end position="242"/>
    </location>
</feature>
<comment type="similarity">
    <text evidence="7">Belongs to the UPF0761 family.</text>
</comment>
<gene>
    <name evidence="9" type="ORF">EV679_1357</name>
</gene>
<evidence type="ECO:0000256" key="8">
    <source>
        <dbReference type="SAM" id="MobiDB-lite"/>
    </source>
</evidence>
<comment type="subcellular location">
    <subcellularLocation>
        <location evidence="1 7">Cell membrane</location>
        <topology evidence="1 7">Multi-pass membrane protein</topology>
    </subcellularLocation>
</comment>
<dbReference type="EMBL" id="SGWZ01000002">
    <property type="protein sequence ID" value="RZS69971.1"/>
    <property type="molecule type" value="Genomic_DNA"/>
</dbReference>
<evidence type="ECO:0000313" key="10">
    <source>
        <dbReference type="Proteomes" id="UP000292039"/>
    </source>
</evidence>
<organism evidence="9 10">
    <name type="scientific">Kerstersia gyiorum</name>
    <dbReference type="NCBI Taxonomy" id="206506"/>
    <lineage>
        <taxon>Bacteria</taxon>
        <taxon>Pseudomonadati</taxon>
        <taxon>Pseudomonadota</taxon>
        <taxon>Betaproteobacteria</taxon>
        <taxon>Burkholderiales</taxon>
        <taxon>Alcaligenaceae</taxon>
        <taxon>Kerstersia</taxon>
    </lineage>
</organism>
<dbReference type="InterPro" id="IPR017039">
    <property type="entry name" value="Virul_fac_BrkB"/>
</dbReference>
<dbReference type="GO" id="GO:0005886">
    <property type="term" value="C:plasma membrane"/>
    <property type="evidence" value="ECO:0007669"/>
    <property type="project" value="UniProtKB-SubCell"/>
</dbReference>
<keyword evidence="6 7" id="KW-0472">Membrane</keyword>
<dbReference type="Pfam" id="PF03631">
    <property type="entry name" value="Virul_fac_BrkB"/>
    <property type="match status" value="1"/>
</dbReference>
<dbReference type="AlphaFoldDB" id="A0A4Q7MQC5"/>
<evidence type="ECO:0000256" key="5">
    <source>
        <dbReference type="ARBA" id="ARBA00022989"/>
    </source>
</evidence>
<keyword evidence="5 7" id="KW-1133">Transmembrane helix</keyword>
<feature type="transmembrane region" description="Helical" evidence="7">
    <location>
        <begin position="108"/>
        <end position="127"/>
    </location>
</feature>
<dbReference type="PANTHER" id="PTHR30213">
    <property type="entry name" value="INNER MEMBRANE PROTEIN YHJD"/>
    <property type="match status" value="1"/>
</dbReference>
<dbReference type="OrthoDB" id="9808671at2"/>
<dbReference type="NCBIfam" id="TIGR00765">
    <property type="entry name" value="yihY_not_rbn"/>
    <property type="match status" value="1"/>
</dbReference>
<comment type="caution">
    <text evidence="9">The sequence shown here is derived from an EMBL/GenBank/DDBJ whole genome shotgun (WGS) entry which is preliminary data.</text>
</comment>
<keyword evidence="3" id="KW-0997">Cell inner membrane</keyword>
<feature type="transmembrane region" description="Helical" evidence="7">
    <location>
        <begin position="188"/>
        <end position="209"/>
    </location>
</feature>
<evidence type="ECO:0000256" key="4">
    <source>
        <dbReference type="ARBA" id="ARBA00022692"/>
    </source>
</evidence>
<dbReference type="HAMAP" id="MF_00672">
    <property type="entry name" value="UPF0761"/>
    <property type="match status" value="1"/>
</dbReference>